<keyword evidence="4" id="KW-0456">Lyase</keyword>
<dbReference type="PANTHER" id="PTHR39210">
    <property type="entry name" value="HEPARIN-SULFATE LYASE"/>
    <property type="match status" value="1"/>
</dbReference>
<dbReference type="Gene3D" id="2.70.98.70">
    <property type="match status" value="1"/>
</dbReference>
<evidence type="ECO:0000313" key="8">
    <source>
        <dbReference type="Proteomes" id="UP000315753"/>
    </source>
</evidence>
<dbReference type="GO" id="GO:0016829">
    <property type="term" value="F:lyase activity"/>
    <property type="evidence" value="ECO:0007669"/>
    <property type="project" value="UniProtKB-KW"/>
</dbReference>
<dbReference type="AlphaFoldDB" id="A0A540V2J0"/>
<dbReference type="InterPro" id="IPR008929">
    <property type="entry name" value="Chondroitin_lyas"/>
</dbReference>
<evidence type="ECO:0000259" key="5">
    <source>
        <dbReference type="Pfam" id="PF07940"/>
    </source>
</evidence>
<comment type="caution">
    <text evidence="7">The sequence shown here is derived from an EMBL/GenBank/DDBJ whole genome shotgun (WGS) entry which is preliminary data.</text>
</comment>
<evidence type="ECO:0000256" key="4">
    <source>
        <dbReference type="ARBA" id="ARBA00023239"/>
    </source>
</evidence>
<evidence type="ECO:0000256" key="2">
    <source>
        <dbReference type="ARBA" id="ARBA00022729"/>
    </source>
</evidence>
<proteinExistence type="predicted"/>
<evidence type="ECO:0000313" key="7">
    <source>
        <dbReference type="EMBL" id="TQE90937.1"/>
    </source>
</evidence>
<evidence type="ECO:0000256" key="1">
    <source>
        <dbReference type="ARBA" id="ARBA00004418"/>
    </source>
</evidence>
<dbReference type="InterPro" id="IPR012480">
    <property type="entry name" value="Hepar_II_III_C"/>
</dbReference>
<keyword evidence="2" id="KW-0732">Signal</keyword>
<dbReference type="Pfam" id="PF07940">
    <property type="entry name" value="Hepar_II_III_C"/>
    <property type="match status" value="1"/>
</dbReference>
<comment type="subcellular location">
    <subcellularLocation>
        <location evidence="1">Periplasm</location>
    </subcellularLocation>
</comment>
<feature type="domain" description="Heparin-sulfate lyase N-terminal" evidence="6">
    <location>
        <begin position="92"/>
        <end position="312"/>
    </location>
</feature>
<protein>
    <submittedName>
        <fullName evidence="7">Uncharacterized protein</fullName>
    </submittedName>
</protein>
<accession>A0A540V2J0</accession>
<dbReference type="Gene3D" id="1.50.10.100">
    <property type="entry name" value="Chondroitin AC/alginate lyase"/>
    <property type="match status" value="1"/>
</dbReference>
<keyword evidence="8" id="KW-1185">Reference proteome</keyword>
<name>A0A540V2J0_9BACL</name>
<organism evidence="7 8">
    <name type="scientific">Ureibacillus terrenus</name>
    <dbReference type="NCBI Taxonomy" id="118246"/>
    <lineage>
        <taxon>Bacteria</taxon>
        <taxon>Bacillati</taxon>
        <taxon>Bacillota</taxon>
        <taxon>Bacilli</taxon>
        <taxon>Bacillales</taxon>
        <taxon>Caryophanaceae</taxon>
        <taxon>Ureibacillus</taxon>
    </lineage>
</organism>
<dbReference type="Proteomes" id="UP000315753">
    <property type="component" value="Unassembled WGS sequence"/>
</dbReference>
<dbReference type="EMBL" id="VIGD01000008">
    <property type="protein sequence ID" value="TQE90937.1"/>
    <property type="molecule type" value="Genomic_DNA"/>
</dbReference>
<dbReference type="InterPro" id="IPR031680">
    <property type="entry name" value="Hepar_II_III_N"/>
</dbReference>
<sequence>MNFTLIKSIITEYGLPWAFNRFLYSLKLKMMNTLPVTENFFEKKVQVKRLDIFNFDTEPIEDFLNKLPEDKKEKIISIADNAIKGKILGFSSIELDYGNPINWHLNPLTNKEVDKSLKWYKIPDFDQERGDIKVIWEASRFTHLFYFIRAYILTKDAKYYEAFSDQLASWLRENPYSYGANYKCGQEATLRMINVLIAYSAFKSYGLITKKDEENVRKIVEGSYKKVLSNFFYAHKCIKNNHTLSEITGLIIGAWACGDTNKLKRAYKLMDKEIEKQFISDGGYKQFSFNYQRFALQIIEFVLKINNKTGMDLSEHTKKLIKNSALLMYQMQDDSGDVPNYGSNDGALIFPVTTCGYRDFRPVLNTIFSFIDGKRIYEPGEYDEELLWFGNKGIEEIPCLEIERRSSSFHESGFYSFRHKNGFLMTVLQDFKSRPAQMDQLHIDLWHKGINVFCDSGTYSYATEIGKQLSLTSAHNTVVIPDKEQMSKHGPFLIYNWSLREKVKYETKRFIGTMISKNGYKHTREIKQTDYGYLIVDQVYSEDGNCMFYFHTPCEINTISSKEFELSYKGEPICNIKTSFDAEVNKAYRSLYYLKKEIINCIEVKGKMIDQKCEAEFVIELY</sequence>
<keyword evidence="3" id="KW-0574">Periplasm</keyword>
<evidence type="ECO:0000256" key="3">
    <source>
        <dbReference type="ARBA" id="ARBA00022764"/>
    </source>
</evidence>
<dbReference type="Pfam" id="PF16889">
    <property type="entry name" value="Hepar_II_III_N"/>
    <property type="match status" value="1"/>
</dbReference>
<dbReference type="OrthoDB" id="7335480at2"/>
<feature type="domain" description="Heparinase II/III-like C-terminal" evidence="5">
    <location>
        <begin position="404"/>
        <end position="553"/>
    </location>
</feature>
<dbReference type="SUPFAM" id="SSF48230">
    <property type="entry name" value="Chondroitin AC/alginate lyase"/>
    <property type="match status" value="1"/>
</dbReference>
<gene>
    <name evidence="7" type="ORF">FKZ59_07995</name>
</gene>
<reference evidence="7 8" key="1">
    <citation type="submission" date="2019-06" db="EMBL/GenBank/DDBJ databases">
        <title>Genome sequence of Ureibacillus terrenus.</title>
        <authorList>
            <person name="Maclea K.S."/>
            <person name="Simoes M."/>
        </authorList>
    </citation>
    <scope>NUCLEOTIDE SEQUENCE [LARGE SCALE GENOMIC DNA]</scope>
    <source>
        <strain evidence="7 8">ATCC BAA-384</strain>
    </source>
</reference>
<evidence type="ECO:0000259" key="6">
    <source>
        <dbReference type="Pfam" id="PF16889"/>
    </source>
</evidence>
<dbReference type="RefSeq" id="WP_141602229.1">
    <property type="nucleotide sequence ID" value="NZ_VIGD01000008.1"/>
</dbReference>
<dbReference type="PANTHER" id="PTHR39210:SF1">
    <property type="entry name" value="HEPARIN-SULFATE LYASE"/>
    <property type="match status" value="1"/>
</dbReference>
<dbReference type="GO" id="GO:0042597">
    <property type="term" value="C:periplasmic space"/>
    <property type="evidence" value="ECO:0007669"/>
    <property type="project" value="UniProtKB-SubCell"/>
</dbReference>